<comment type="caution">
    <text evidence="2">The sequence shown here is derived from an EMBL/GenBank/DDBJ whole genome shotgun (WGS) entry which is preliminary data.</text>
</comment>
<accession>V5FGD3</accession>
<dbReference type="Proteomes" id="UP000017800">
    <property type="component" value="Unassembled WGS sequence"/>
</dbReference>
<sequence>MRYEMGFINGFKQGATLLVIILMVLMIAEYFFYGLNQSIVAFGYVDDVFEDF</sequence>
<reference evidence="2 3" key="2">
    <citation type="submission" date="2013-11" db="EMBL/GenBank/DDBJ databases">
        <title>Whole genome shotgun sequence of Vibrio halioticoli NBRC 102217.</title>
        <authorList>
            <person name="Isaki S."/>
            <person name="Kimura A."/>
            <person name="Ohji S."/>
            <person name="Hosoyama A."/>
            <person name="Fujita N."/>
            <person name="Hashimoto M."/>
            <person name="Hosoyama Y."/>
            <person name="Yamazoe A."/>
        </authorList>
    </citation>
    <scope>NUCLEOTIDE SEQUENCE [LARGE SCALE GENOMIC DNA]</scope>
    <source>
        <strain evidence="2 3">NBRC 102217</strain>
    </source>
</reference>
<gene>
    <name evidence="2" type="ORF">VHA01S_012_00420</name>
</gene>
<reference evidence="2 3" key="1">
    <citation type="submission" date="2013-10" db="EMBL/GenBank/DDBJ databases">
        <authorList>
            <person name="Ichikawa N."/>
            <person name="Kimura A."/>
            <person name="Ohji S."/>
            <person name="Hosoyama A."/>
            <person name="Fujita N."/>
        </authorList>
    </citation>
    <scope>NUCLEOTIDE SEQUENCE [LARGE SCALE GENOMIC DNA]</scope>
    <source>
        <strain evidence="2 3">NBRC 102217</strain>
    </source>
</reference>
<feature type="transmembrane region" description="Helical" evidence="1">
    <location>
        <begin position="15"/>
        <end position="33"/>
    </location>
</feature>
<dbReference type="EMBL" id="BAUJ01000012">
    <property type="protein sequence ID" value="GAD88926.1"/>
    <property type="molecule type" value="Genomic_DNA"/>
</dbReference>
<organism evidence="2 3">
    <name type="scientific">Vibrio halioticoli NBRC 102217</name>
    <dbReference type="NCBI Taxonomy" id="1219072"/>
    <lineage>
        <taxon>Bacteria</taxon>
        <taxon>Pseudomonadati</taxon>
        <taxon>Pseudomonadota</taxon>
        <taxon>Gammaproteobacteria</taxon>
        <taxon>Vibrionales</taxon>
        <taxon>Vibrionaceae</taxon>
        <taxon>Vibrio</taxon>
    </lineage>
</organism>
<keyword evidence="3" id="KW-1185">Reference proteome</keyword>
<evidence type="ECO:0000313" key="3">
    <source>
        <dbReference type="Proteomes" id="UP000017800"/>
    </source>
</evidence>
<keyword evidence="1" id="KW-0472">Membrane</keyword>
<protein>
    <submittedName>
        <fullName evidence="2">Uncharacterized protein</fullName>
    </submittedName>
</protein>
<evidence type="ECO:0000313" key="2">
    <source>
        <dbReference type="EMBL" id="GAD88926.1"/>
    </source>
</evidence>
<evidence type="ECO:0000256" key="1">
    <source>
        <dbReference type="SAM" id="Phobius"/>
    </source>
</evidence>
<name>V5FGD3_9VIBR</name>
<proteinExistence type="predicted"/>
<keyword evidence="1" id="KW-0812">Transmembrane</keyword>
<dbReference type="AlphaFoldDB" id="V5FGD3"/>
<keyword evidence="1" id="KW-1133">Transmembrane helix</keyword>
<dbReference type="RefSeq" id="WP_023403305.1">
    <property type="nucleotide sequence ID" value="NZ_BAUJ01000012.1"/>
</dbReference>